<dbReference type="Pfam" id="PF07007">
    <property type="entry name" value="LprI"/>
    <property type="match status" value="1"/>
</dbReference>
<reference evidence="3 4" key="1">
    <citation type="submission" date="2013-01" db="EMBL/GenBank/DDBJ databases">
        <authorList>
            <person name="Fiebig A."/>
            <person name="Goeker M."/>
            <person name="Klenk H.-P.P."/>
        </authorList>
    </citation>
    <scope>NUCLEOTIDE SEQUENCE [LARGE SCALE GENOMIC DNA]</scope>
    <source>
        <strain evidence="3 4">DSM 17069</strain>
    </source>
</reference>
<feature type="chain" id="PRO_5001970323" description="Lysozyme inhibitor LprI-like N-terminal domain-containing protein" evidence="1">
    <location>
        <begin position="18"/>
        <end position="158"/>
    </location>
</feature>
<name>A0A0A0HPX0_9RHOB</name>
<evidence type="ECO:0000313" key="3">
    <source>
        <dbReference type="EMBL" id="KGM88659.1"/>
    </source>
</evidence>
<protein>
    <recommendedName>
        <fullName evidence="2">Lysozyme inhibitor LprI-like N-terminal domain-containing protein</fullName>
    </recommendedName>
</protein>
<dbReference type="OrthoDB" id="7340239at2"/>
<evidence type="ECO:0000256" key="1">
    <source>
        <dbReference type="SAM" id="SignalP"/>
    </source>
</evidence>
<accession>A0A0A0HPX0</accession>
<dbReference type="Gene3D" id="1.20.1270.180">
    <property type="match status" value="1"/>
</dbReference>
<dbReference type="STRING" id="215743.ROSMUCSMR3_00248"/>
<proteinExistence type="predicted"/>
<keyword evidence="1" id="KW-0732">Signal</keyword>
<dbReference type="PATRIC" id="fig|1288298.3.peg.1508"/>
<organism evidence="3 4">
    <name type="scientific">Roseovarius mucosus DSM 17069</name>
    <dbReference type="NCBI Taxonomy" id="1288298"/>
    <lineage>
        <taxon>Bacteria</taxon>
        <taxon>Pseudomonadati</taxon>
        <taxon>Pseudomonadota</taxon>
        <taxon>Alphaproteobacteria</taxon>
        <taxon>Rhodobacterales</taxon>
        <taxon>Roseobacteraceae</taxon>
        <taxon>Roseovarius</taxon>
    </lineage>
</organism>
<feature type="domain" description="Lysozyme inhibitor LprI-like N-terminal" evidence="2">
    <location>
        <begin position="47"/>
        <end position="147"/>
    </location>
</feature>
<gene>
    <name evidence="3" type="ORF">rosmuc_01496</name>
</gene>
<dbReference type="Proteomes" id="UP000030021">
    <property type="component" value="Unassembled WGS sequence"/>
</dbReference>
<sequence>MRGLLVAALILPWPAMAQNLVFDIAPVETCLATGGGQMCPGLAAEACINATSDGYTTVGMGACTDYERAVWDRWLNEEYQALMIKLKAQDAEAMSYAPKQADALREMQRAWIGFRDAKCAYVASQWGGGTGAGPASVSCHLHETASQLFYLQSSQFGE</sequence>
<dbReference type="HOGENOM" id="CLU_128596_0_0_5"/>
<dbReference type="eggNOG" id="COG3755">
    <property type="taxonomic scope" value="Bacteria"/>
</dbReference>
<dbReference type="AlphaFoldDB" id="A0A0A0HPX0"/>
<dbReference type="InterPro" id="IPR009739">
    <property type="entry name" value="LprI-like_N"/>
</dbReference>
<comment type="caution">
    <text evidence="3">The sequence shown here is derived from an EMBL/GenBank/DDBJ whole genome shotgun (WGS) entry which is preliminary data.</text>
</comment>
<feature type="signal peptide" evidence="1">
    <location>
        <begin position="1"/>
        <end position="17"/>
    </location>
</feature>
<evidence type="ECO:0000313" key="4">
    <source>
        <dbReference type="Proteomes" id="UP000030021"/>
    </source>
</evidence>
<dbReference type="EMBL" id="AONH01000007">
    <property type="protein sequence ID" value="KGM88659.1"/>
    <property type="molecule type" value="Genomic_DNA"/>
</dbReference>
<evidence type="ECO:0000259" key="2">
    <source>
        <dbReference type="Pfam" id="PF07007"/>
    </source>
</evidence>
<dbReference type="RefSeq" id="WP_037271573.1">
    <property type="nucleotide sequence ID" value="NZ_KN293978.2"/>
</dbReference>